<dbReference type="InterPro" id="IPR036097">
    <property type="entry name" value="HisK_dim/P_sf"/>
</dbReference>
<keyword evidence="5" id="KW-0547">Nucleotide-binding</keyword>
<dbReference type="InterPro" id="IPR015943">
    <property type="entry name" value="WD40/YVTN_repeat-like_dom_sf"/>
</dbReference>
<feature type="domain" description="HTH araC/xylS-type" evidence="13">
    <location>
        <begin position="1240"/>
        <end position="1339"/>
    </location>
</feature>
<dbReference type="PROSITE" id="PS50110">
    <property type="entry name" value="RESPONSE_REGULATORY"/>
    <property type="match status" value="1"/>
</dbReference>
<reference evidence="16 17" key="1">
    <citation type="submission" date="2019-08" db="EMBL/GenBank/DDBJ databases">
        <title>In-depth cultivation of the pig gut microbiome towards novel bacterial diversity and tailored functional studies.</title>
        <authorList>
            <person name="Wylensek D."/>
            <person name="Hitch T.C.A."/>
            <person name="Clavel T."/>
        </authorList>
    </citation>
    <scope>NUCLEOTIDE SEQUENCE [LARGE SCALE GENOMIC DNA]</scope>
    <source>
        <strain evidence="16 17">LKV-178-WT-2A</strain>
    </source>
</reference>
<dbReference type="PROSITE" id="PS50109">
    <property type="entry name" value="HIS_KIN"/>
    <property type="match status" value="1"/>
</dbReference>
<organism evidence="16 17">
    <name type="scientific">Hallella mizrahii</name>
    <dbReference type="NCBI Taxonomy" id="2606637"/>
    <lineage>
        <taxon>Bacteria</taxon>
        <taxon>Pseudomonadati</taxon>
        <taxon>Bacteroidota</taxon>
        <taxon>Bacteroidia</taxon>
        <taxon>Bacteroidales</taxon>
        <taxon>Prevotellaceae</taxon>
        <taxon>Hallella</taxon>
    </lineage>
</organism>
<dbReference type="InterPro" id="IPR003594">
    <property type="entry name" value="HATPase_dom"/>
</dbReference>
<dbReference type="Pfam" id="PF00512">
    <property type="entry name" value="HisKA"/>
    <property type="match status" value="1"/>
</dbReference>
<dbReference type="SUPFAM" id="SSF55874">
    <property type="entry name" value="ATPase domain of HSP90 chaperone/DNA topoisomerase II/histidine kinase"/>
    <property type="match status" value="1"/>
</dbReference>
<feature type="signal peptide" evidence="12">
    <location>
        <begin position="1"/>
        <end position="22"/>
    </location>
</feature>
<keyword evidence="6" id="KW-0418">Kinase</keyword>
<dbReference type="InterPro" id="IPR011006">
    <property type="entry name" value="CheY-like_superfamily"/>
</dbReference>
<dbReference type="PANTHER" id="PTHR43547:SF2">
    <property type="entry name" value="HYBRID SIGNAL TRANSDUCTION HISTIDINE KINASE C"/>
    <property type="match status" value="1"/>
</dbReference>
<evidence type="ECO:0000256" key="4">
    <source>
        <dbReference type="ARBA" id="ARBA00022679"/>
    </source>
</evidence>
<dbReference type="InterPro" id="IPR004358">
    <property type="entry name" value="Sig_transdc_His_kin-like_C"/>
</dbReference>
<proteinExistence type="predicted"/>
<dbReference type="SUPFAM" id="SSF52172">
    <property type="entry name" value="CheY-like"/>
    <property type="match status" value="1"/>
</dbReference>
<dbReference type="RefSeq" id="WP_154534654.1">
    <property type="nucleotide sequence ID" value="NZ_VUNG01000027.1"/>
</dbReference>
<dbReference type="InterPro" id="IPR003661">
    <property type="entry name" value="HisK_dim/P_dom"/>
</dbReference>
<keyword evidence="8" id="KW-0902">Two-component regulatory system</keyword>
<dbReference type="Gene3D" id="2.130.10.10">
    <property type="entry name" value="YVTN repeat-like/Quinoprotein amine dehydrogenase"/>
    <property type="match status" value="2"/>
</dbReference>
<accession>A0A7K0KGS5</accession>
<dbReference type="Pfam" id="PF02518">
    <property type="entry name" value="HATPase_c"/>
    <property type="match status" value="1"/>
</dbReference>
<protein>
    <recommendedName>
        <fullName evidence="2">histidine kinase</fullName>
        <ecNumber evidence="2">2.7.13.3</ecNumber>
    </recommendedName>
</protein>
<dbReference type="CDD" id="cd00075">
    <property type="entry name" value="HATPase"/>
    <property type="match status" value="1"/>
</dbReference>
<dbReference type="Pfam" id="PF00072">
    <property type="entry name" value="Response_reg"/>
    <property type="match status" value="1"/>
</dbReference>
<dbReference type="SUPFAM" id="SSF47384">
    <property type="entry name" value="Homodimeric domain of signal transducing histidine kinase"/>
    <property type="match status" value="1"/>
</dbReference>
<evidence type="ECO:0000256" key="5">
    <source>
        <dbReference type="ARBA" id="ARBA00022741"/>
    </source>
</evidence>
<dbReference type="Gene3D" id="1.10.10.60">
    <property type="entry name" value="Homeodomain-like"/>
    <property type="match status" value="2"/>
</dbReference>
<dbReference type="SMART" id="SM00448">
    <property type="entry name" value="REC"/>
    <property type="match status" value="1"/>
</dbReference>
<dbReference type="InterPro" id="IPR036890">
    <property type="entry name" value="HATPase_C_sf"/>
</dbReference>
<dbReference type="InterPro" id="IPR005467">
    <property type="entry name" value="His_kinase_dom"/>
</dbReference>
<feature type="modified residue" description="4-aspartylphosphate" evidence="11">
    <location>
        <position position="1139"/>
    </location>
</feature>
<keyword evidence="10" id="KW-0804">Transcription</keyword>
<evidence type="ECO:0000256" key="6">
    <source>
        <dbReference type="ARBA" id="ARBA00022777"/>
    </source>
</evidence>
<evidence type="ECO:0000256" key="8">
    <source>
        <dbReference type="ARBA" id="ARBA00023012"/>
    </source>
</evidence>
<feature type="domain" description="Histidine kinase" evidence="14">
    <location>
        <begin position="819"/>
        <end position="1036"/>
    </location>
</feature>
<dbReference type="InterPro" id="IPR001789">
    <property type="entry name" value="Sig_transdc_resp-reg_receiver"/>
</dbReference>
<dbReference type="SMART" id="SM00388">
    <property type="entry name" value="HisKA"/>
    <property type="match status" value="1"/>
</dbReference>
<dbReference type="SUPFAM" id="SSF63829">
    <property type="entry name" value="Calcium-dependent phosphotriesterase"/>
    <property type="match status" value="3"/>
</dbReference>
<keyword evidence="17" id="KW-1185">Reference proteome</keyword>
<keyword evidence="9" id="KW-0805">Transcription regulation</keyword>
<dbReference type="Pfam" id="PF12833">
    <property type="entry name" value="HTH_18"/>
    <property type="match status" value="1"/>
</dbReference>
<evidence type="ECO:0000259" key="14">
    <source>
        <dbReference type="PROSITE" id="PS50109"/>
    </source>
</evidence>
<dbReference type="Pfam" id="PF07494">
    <property type="entry name" value="Reg_prop"/>
    <property type="match status" value="1"/>
</dbReference>
<evidence type="ECO:0000256" key="10">
    <source>
        <dbReference type="ARBA" id="ARBA00023163"/>
    </source>
</evidence>
<dbReference type="Gene3D" id="3.40.50.2300">
    <property type="match status" value="1"/>
</dbReference>
<dbReference type="EC" id="2.7.13.3" evidence="2"/>
<dbReference type="InterPro" id="IPR011110">
    <property type="entry name" value="Reg_prop"/>
</dbReference>
<dbReference type="Gene3D" id="1.10.287.130">
    <property type="match status" value="1"/>
</dbReference>
<evidence type="ECO:0000256" key="11">
    <source>
        <dbReference type="PROSITE-ProRule" id="PRU00169"/>
    </source>
</evidence>
<dbReference type="FunFam" id="3.30.565.10:FF:000037">
    <property type="entry name" value="Hybrid sensor histidine kinase/response regulator"/>
    <property type="match status" value="1"/>
</dbReference>
<name>A0A7K0KGS5_9BACT</name>
<dbReference type="GO" id="GO:0000155">
    <property type="term" value="F:phosphorelay sensor kinase activity"/>
    <property type="evidence" value="ECO:0007669"/>
    <property type="project" value="InterPro"/>
</dbReference>
<evidence type="ECO:0000313" key="17">
    <source>
        <dbReference type="Proteomes" id="UP000438914"/>
    </source>
</evidence>
<evidence type="ECO:0000256" key="12">
    <source>
        <dbReference type="SAM" id="SignalP"/>
    </source>
</evidence>
<evidence type="ECO:0000256" key="9">
    <source>
        <dbReference type="ARBA" id="ARBA00023015"/>
    </source>
</evidence>
<dbReference type="Pfam" id="PF07495">
    <property type="entry name" value="Y_Y_Y"/>
    <property type="match status" value="1"/>
</dbReference>
<evidence type="ECO:0000259" key="15">
    <source>
        <dbReference type="PROSITE" id="PS50110"/>
    </source>
</evidence>
<dbReference type="PRINTS" id="PR00344">
    <property type="entry name" value="BCTRLSENSOR"/>
</dbReference>
<dbReference type="SMART" id="SM00342">
    <property type="entry name" value="HTH_ARAC"/>
    <property type="match status" value="1"/>
</dbReference>
<gene>
    <name evidence="16" type="ORF">FYJ73_10420</name>
</gene>
<dbReference type="PANTHER" id="PTHR43547">
    <property type="entry name" value="TWO-COMPONENT HISTIDINE KINASE"/>
    <property type="match status" value="1"/>
</dbReference>
<dbReference type="InterPro" id="IPR013783">
    <property type="entry name" value="Ig-like_fold"/>
</dbReference>
<keyword evidence="12" id="KW-0732">Signal</keyword>
<dbReference type="Gene3D" id="3.30.565.10">
    <property type="entry name" value="Histidine kinase-like ATPase, C-terminal domain"/>
    <property type="match status" value="1"/>
</dbReference>
<dbReference type="CDD" id="cd17574">
    <property type="entry name" value="REC_OmpR"/>
    <property type="match status" value="1"/>
</dbReference>
<evidence type="ECO:0000313" key="16">
    <source>
        <dbReference type="EMBL" id="MST85069.1"/>
    </source>
</evidence>
<dbReference type="Proteomes" id="UP000438914">
    <property type="component" value="Unassembled WGS sequence"/>
</dbReference>
<evidence type="ECO:0000256" key="7">
    <source>
        <dbReference type="ARBA" id="ARBA00022840"/>
    </source>
</evidence>
<dbReference type="InterPro" id="IPR009057">
    <property type="entry name" value="Homeodomain-like_sf"/>
</dbReference>
<dbReference type="SMART" id="SM00387">
    <property type="entry name" value="HATPase_c"/>
    <property type="match status" value="1"/>
</dbReference>
<evidence type="ECO:0000259" key="13">
    <source>
        <dbReference type="PROSITE" id="PS01124"/>
    </source>
</evidence>
<dbReference type="GO" id="GO:0005524">
    <property type="term" value="F:ATP binding"/>
    <property type="evidence" value="ECO:0007669"/>
    <property type="project" value="UniProtKB-KW"/>
</dbReference>
<keyword evidence="3 11" id="KW-0597">Phosphoprotein</keyword>
<feature type="chain" id="PRO_5029867095" description="histidine kinase" evidence="12">
    <location>
        <begin position="23"/>
        <end position="1341"/>
    </location>
</feature>
<dbReference type="GO" id="GO:0043565">
    <property type="term" value="F:sequence-specific DNA binding"/>
    <property type="evidence" value="ECO:0007669"/>
    <property type="project" value="InterPro"/>
</dbReference>
<dbReference type="SUPFAM" id="SSF46689">
    <property type="entry name" value="Homeodomain-like"/>
    <property type="match status" value="2"/>
</dbReference>
<dbReference type="InterPro" id="IPR011123">
    <property type="entry name" value="Y_Y_Y"/>
</dbReference>
<dbReference type="Gene3D" id="2.60.40.10">
    <property type="entry name" value="Immunoglobulins"/>
    <property type="match status" value="1"/>
</dbReference>
<feature type="domain" description="Response regulatory" evidence="15">
    <location>
        <begin position="1091"/>
        <end position="1206"/>
    </location>
</feature>
<dbReference type="InterPro" id="IPR018060">
    <property type="entry name" value="HTH_AraC"/>
</dbReference>
<evidence type="ECO:0000256" key="3">
    <source>
        <dbReference type="ARBA" id="ARBA00022553"/>
    </source>
</evidence>
<keyword evidence="7" id="KW-0067">ATP-binding</keyword>
<dbReference type="CDD" id="cd00082">
    <property type="entry name" value="HisKA"/>
    <property type="match status" value="1"/>
</dbReference>
<comment type="caution">
    <text evidence="16">The sequence shown here is derived from an EMBL/GenBank/DDBJ whole genome shotgun (WGS) entry which is preliminary data.</text>
</comment>
<keyword evidence="4" id="KW-0808">Transferase</keyword>
<evidence type="ECO:0000256" key="1">
    <source>
        <dbReference type="ARBA" id="ARBA00000085"/>
    </source>
</evidence>
<evidence type="ECO:0000256" key="2">
    <source>
        <dbReference type="ARBA" id="ARBA00012438"/>
    </source>
</evidence>
<comment type="catalytic activity">
    <reaction evidence="1">
        <text>ATP + protein L-histidine = ADP + protein N-phospho-L-histidine.</text>
        <dbReference type="EC" id="2.7.13.3"/>
    </reaction>
</comment>
<dbReference type="GO" id="GO:0003700">
    <property type="term" value="F:DNA-binding transcription factor activity"/>
    <property type="evidence" value="ECO:0007669"/>
    <property type="project" value="InterPro"/>
</dbReference>
<dbReference type="EMBL" id="VUNG01000027">
    <property type="protein sequence ID" value="MST85069.1"/>
    <property type="molecule type" value="Genomic_DNA"/>
</dbReference>
<dbReference type="PROSITE" id="PS01124">
    <property type="entry name" value="HTH_ARAC_FAMILY_2"/>
    <property type="match status" value="1"/>
</dbReference>
<sequence length="1341" mass="150443">MRNLRQTLFFLILLLTSAFAEAQTGKLYNTENGLSSSFANQVFQDSRGFIWVTTRNGLNFFDGYHFVVINRDNAGARGFDSNYINKVEQDRQGNILLGSNKGLMSYDGQQFHAYKIYNAEHQLIKTYVNDIVVRHNGQVLIGTSGYGILQPTAQANDYVCRPVKGAISKLKYIRRMAEDRLGRLWINTEDGRLLCLDHQGRLAQKFLGKGDQAVTSIVCDALGNVYIGTTGDGVYLSRGGTSPFTQISALGKLAVSCIFVAPSGKVYVGSDGHGLFSYHPATGIVVNNPFYTNRIDLTTGKVNSIIQDRQGNIWMTMLQKGLFMQPALAFDFGYIGYRAGNTSPIGGNCVTRVLFGEDGTMWVGTDRDGLYQLDATGKQLRHLTFPKTIEALCLDSRHRLWIGSYLEGCGYLEGNTYHPVDLGQGVSVFDIKSDARGNMWLATLGNGLFMIRPDGTRRHYVMAKNADGNLKANSLPNNFIFKLAFSRDGNRLYVANSVGIACLDLKRDSWLSTFGVNSVDQGSFAHSLYVDSRDRVWVGSNDVLYCHDKAHWRKPLVYTVRQGLPDNSVAFMQEDRQHRLWLGTLHGLCCMDMRTGKTQSFFVGNGLQSNEFSDGAVSLSADGRMLVGGPGGINVFDPSHIGHSPWKASVHISHFFVGNTPVIAGMKSGWFTITEEPCYESHLFSLAQDDNSFSLELTTLTYNDVEQVTYAYSINNEGWKTLAQGQNVLSFAHLPAGKYQFRVKALYNGESSAEEEFIVEIRPAWYASWPAKFVYLALLVWAFYAYLAYRKRKEQEHLTLQEHIHAEEMGEAKLRFFVNISHDIRTPLTLIITPLLSLIKTDRDPQRQNTYALMRRNAERILHLVNQMMDLRKIDKGKMAMHMRKTDMVGFIDDEVQLFQQQANIKKIRFAFHHDSDTLPVWVDRDNFDKVIMNLLSNAFKFTPTGGEVNISLTHTDTDAIITVRDTGCGIPKDKLETIFQRFYQSPTSIGERNTGTGIGLDLTRSLVELHYGTITARNNSDGPGASFIVTLPLGNSHLKPEEMVADDGSMTPVEHDNSEADKQLAQELKDMEADPLVHPVATRDDNSKPTIAVVEDDDEIASYLQTELSNEYNVCYYPNGKVALAAILKDMPDLVISDVMMPEMDGITLCTKLKSNINTNHLPVILLTAKSRDEDRMEGLETGADAYVVKPFNMDILRRTIANLLAVRRTLKNKFTGQEDQADKINKVDVQTPDDKFLQRVMDVINDNLSNSDLGVDDIADQVGISRVHLYRKMKELTNQTPHNFIKNLRLKQAARLLENPKQSITEVMYACGFSNSASFSTMFKNMYGMSPRDYQRSKM</sequence>